<dbReference type="InterPro" id="IPR051231">
    <property type="entry name" value="SOSS-B"/>
</dbReference>
<accession>A0A832STX0</accession>
<name>A0A832STX0_9EURY</name>
<evidence type="ECO:0000313" key="4">
    <source>
        <dbReference type="Proteomes" id="UP000619545"/>
    </source>
</evidence>
<dbReference type="PANTHER" id="PTHR13356:SF0">
    <property type="entry name" value="SOSS COMPLEX SUBUNIT B HOMOLOG"/>
    <property type="match status" value="1"/>
</dbReference>
<dbReference type="GO" id="GO:0000724">
    <property type="term" value="P:double-strand break repair via homologous recombination"/>
    <property type="evidence" value="ECO:0007669"/>
    <property type="project" value="TreeGrafter"/>
</dbReference>
<evidence type="ECO:0000256" key="1">
    <source>
        <dbReference type="ARBA" id="ARBA00023125"/>
    </source>
</evidence>
<dbReference type="Proteomes" id="UP000619545">
    <property type="component" value="Unassembled WGS sequence"/>
</dbReference>
<feature type="domain" description="OB" evidence="2">
    <location>
        <begin position="95"/>
        <end position="161"/>
    </location>
</feature>
<comment type="caution">
    <text evidence="3">The sequence shown here is derived from an EMBL/GenBank/DDBJ whole genome shotgun (WGS) entry which is preliminary data.</text>
</comment>
<evidence type="ECO:0000259" key="2">
    <source>
        <dbReference type="Pfam" id="PF01336"/>
    </source>
</evidence>
<organism evidence="3 4">
    <name type="scientific">Methanopyrus kandleri</name>
    <dbReference type="NCBI Taxonomy" id="2320"/>
    <lineage>
        <taxon>Archaea</taxon>
        <taxon>Methanobacteriati</taxon>
        <taxon>Methanobacteriota</taxon>
        <taxon>Methanomada group</taxon>
        <taxon>Methanopyri</taxon>
        <taxon>Methanopyrales</taxon>
        <taxon>Methanopyraceae</taxon>
        <taxon>Methanopyrus</taxon>
    </lineage>
</organism>
<dbReference type="InterPro" id="IPR004365">
    <property type="entry name" value="NA-bd_OB_tRNA"/>
</dbReference>
<dbReference type="PANTHER" id="PTHR13356">
    <property type="entry name" value="OB FOLD NUCLEIC ACID BINDING PROTEIN-RELATED"/>
    <property type="match status" value="1"/>
</dbReference>
<gene>
    <name evidence="3" type="ORF">HA336_03225</name>
</gene>
<protein>
    <submittedName>
        <fullName evidence="3">Replication factor A</fullName>
    </submittedName>
</protein>
<dbReference type="SUPFAM" id="SSF50249">
    <property type="entry name" value="Nucleic acid-binding proteins"/>
    <property type="match status" value="3"/>
</dbReference>
<dbReference type="GO" id="GO:0010212">
    <property type="term" value="P:response to ionizing radiation"/>
    <property type="evidence" value="ECO:0007669"/>
    <property type="project" value="TreeGrafter"/>
</dbReference>
<dbReference type="InterPro" id="IPR012340">
    <property type="entry name" value="NA-bd_OB-fold"/>
</dbReference>
<reference evidence="3" key="1">
    <citation type="journal article" date="2020" name="bioRxiv">
        <title>A rank-normalized archaeal taxonomy based on genome phylogeny resolves widespread incomplete and uneven classifications.</title>
        <authorList>
            <person name="Rinke C."/>
            <person name="Chuvochina M."/>
            <person name="Mussig A.J."/>
            <person name="Chaumeil P.-A."/>
            <person name="Waite D.W."/>
            <person name="Whitman W.B."/>
            <person name="Parks D.H."/>
            <person name="Hugenholtz P."/>
        </authorList>
    </citation>
    <scope>NUCLEOTIDE SEQUENCE</scope>
    <source>
        <strain evidence="3">UBA8853</strain>
    </source>
</reference>
<sequence>MPRSRGAILTSDIDRLVEKLAEEVGKREEEVRREINRLRKRWGVSELGALLALADRMGVKLMRTGEEKPGRVTLDEAISRGLQSFDTEFIVVRVSDPAKTRSGGKMVTLVVGDETRSAALVAFDEAVETLEELEEGDVVRARNLTVSSFRNSPQLVVTRETELEVVGSEEDPNRIIERNISEVKHGEYVRVRGVVASEPVDTGERVYFWLSDETGSTRVNLWGEEAERALDLDYGDGVIVEGWVSTRGDHPTINILRTQGRVEPAEVSIKPAIRKRVEELGKGDVAEVSGVIVAVYARRRYYEACPTCGRAMRKGECPEHGAVEPERRPVLNVVVDDGTGTVRTVFFGEHAVEFAGYETTREYLEADESDIEKRLLGESVSVVLRVRGEGVVEDYDAVALRARILNEEDFKREIPILVRELKGEESEGEEAE</sequence>
<dbReference type="GO" id="GO:0003677">
    <property type="term" value="F:DNA binding"/>
    <property type="evidence" value="ECO:0007669"/>
    <property type="project" value="UniProtKB-KW"/>
</dbReference>
<evidence type="ECO:0000313" key="3">
    <source>
        <dbReference type="EMBL" id="HII70227.1"/>
    </source>
</evidence>
<dbReference type="AlphaFoldDB" id="A0A832STX0"/>
<dbReference type="GeneID" id="1478036"/>
<dbReference type="RefSeq" id="WP_011019809.1">
    <property type="nucleotide sequence ID" value="NZ_DUJS01000003.1"/>
</dbReference>
<dbReference type="EMBL" id="DUJS01000003">
    <property type="protein sequence ID" value="HII70227.1"/>
    <property type="molecule type" value="Genomic_DNA"/>
</dbReference>
<dbReference type="Pfam" id="PF01336">
    <property type="entry name" value="tRNA_anti-codon"/>
    <property type="match status" value="2"/>
</dbReference>
<feature type="domain" description="OB" evidence="2">
    <location>
        <begin position="189"/>
        <end position="254"/>
    </location>
</feature>
<keyword evidence="1" id="KW-0238">DNA-binding</keyword>
<dbReference type="CDD" id="cd04491">
    <property type="entry name" value="SoSSB_OBF"/>
    <property type="match status" value="1"/>
</dbReference>
<dbReference type="Gene3D" id="2.40.50.140">
    <property type="entry name" value="Nucleic acid-binding proteins"/>
    <property type="match status" value="3"/>
</dbReference>
<proteinExistence type="predicted"/>